<dbReference type="RefSeq" id="WP_090259591.1">
    <property type="nucleotide sequence ID" value="NZ_FOIR01000003.1"/>
</dbReference>
<reference evidence="2" key="1">
    <citation type="submission" date="2016-10" db="EMBL/GenBank/DDBJ databases">
        <authorList>
            <person name="Varghese N."/>
            <person name="Submissions S."/>
        </authorList>
    </citation>
    <scope>NUCLEOTIDE SEQUENCE [LARGE SCALE GENOMIC DNA]</scope>
    <source>
        <strain evidence="2">CGMCC 1.12402</strain>
    </source>
</reference>
<evidence type="ECO:0008006" key="3">
    <source>
        <dbReference type="Google" id="ProtNLM"/>
    </source>
</evidence>
<accession>A0A1I0R6B4</accession>
<dbReference type="OrthoDB" id="495830at2"/>
<dbReference type="AlphaFoldDB" id="A0A1I0R6B4"/>
<evidence type="ECO:0000313" key="2">
    <source>
        <dbReference type="Proteomes" id="UP000199437"/>
    </source>
</evidence>
<evidence type="ECO:0000313" key="1">
    <source>
        <dbReference type="EMBL" id="SEW35941.1"/>
    </source>
</evidence>
<proteinExistence type="predicted"/>
<dbReference type="Proteomes" id="UP000199437">
    <property type="component" value="Unassembled WGS sequence"/>
</dbReference>
<sequence length="141" mass="15601">MSKHTPKELDLFLNISSHLTGFKTISLLGTGMTETYFNTITAHVNPNTVALFYEACAEILALDGDNAIKDAIKNELIPDGNYAGLGKKIILMWYLGNWDNDVISAQAYTQGLVWDAAETHPPGAKQPGYDSWRERPIKVNC</sequence>
<keyword evidence="2" id="KW-1185">Reference proteome</keyword>
<dbReference type="EMBL" id="FOIR01000003">
    <property type="protein sequence ID" value="SEW35941.1"/>
    <property type="molecule type" value="Genomic_DNA"/>
</dbReference>
<protein>
    <recommendedName>
        <fullName evidence="3">Membrane bound FAD containing D-sorbitol dehydrogenase</fullName>
    </recommendedName>
</protein>
<dbReference type="GeneID" id="99987802"/>
<dbReference type="STRING" id="1267423.SAMN05216290_3124"/>
<name>A0A1I0R6B4_9BACT</name>
<organism evidence="1 2">
    <name type="scientific">Roseivirga pacifica</name>
    <dbReference type="NCBI Taxonomy" id="1267423"/>
    <lineage>
        <taxon>Bacteria</taxon>
        <taxon>Pseudomonadati</taxon>
        <taxon>Bacteroidota</taxon>
        <taxon>Cytophagia</taxon>
        <taxon>Cytophagales</taxon>
        <taxon>Roseivirgaceae</taxon>
        <taxon>Roseivirga</taxon>
    </lineage>
</organism>
<gene>
    <name evidence="1" type="ORF">SAMN05216290_3124</name>
</gene>